<feature type="transmembrane region" description="Helical" evidence="1">
    <location>
        <begin position="636"/>
        <end position="657"/>
    </location>
</feature>
<name>A0A395GVQ0_9EURO</name>
<dbReference type="AlphaFoldDB" id="A0A395GVQ0"/>
<dbReference type="PANTHER" id="PTHR35395:SF1">
    <property type="entry name" value="DUF6536 DOMAIN-CONTAINING PROTEIN"/>
    <property type="match status" value="1"/>
</dbReference>
<evidence type="ECO:0000256" key="1">
    <source>
        <dbReference type="SAM" id="Phobius"/>
    </source>
</evidence>
<gene>
    <name evidence="3" type="ORF">BO80DRAFT_503133</name>
</gene>
<accession>A0A395GVQ0</accession>
<feature type="transmembrane region" description="Helical" evidence="1">
    <location>
        <begin position="172"/>
        <end position="188"/>
    </location>
</feature>
<feature type="transmembrane region" description="Helical" evidence="1">
    <location>
        <begin position="587"/>
        <end position="604"/>
    </location>
</feature>
<dbReference type="PANTHER" id="PTHR35395">
    <property type="entry name" value="DUF6536 DOMAIN-CONTAINING PROTEIN"/>
    <property type="match status" value="1"/>
</dbReference>
<evidence type="ECO:0000313" key="4">
    <source>
        <dbReference type="Proteomes" id="UP000249402"/>
    </source>
</evidence>
<keyword evidence="1" id="KW-0812">Transmembrane</keyword>
<dbReference type="Proteomes" id="UP000249402">
    <property type="component" value="Unassembled WGS sequence"/>
</dbReference>
<dbReference type="VEuPathDB" id="FungiDB:BO80DRAFT_503133"/>
<evidence type="ECO:0000313" key="3">
    <source>
        <dbReference type="EMBL" id="RAK99651.1"/>
    </source>
</evidence>
<feature type="transmembrane region" description="Helical" evidence="1">
    <location>
        <begin position="349"/>
        <end position="374"/>
    </location>
</feature>
<dbReference type="EMBL" id="KZ824445">
    <property type="protein sequence ID" value="RAK99651.1"/>
    <property type="molecule type" value="Genomic_DNA"/>
</dbReference>
<keyword evidence="4" id="KW-1185">Reference proteome</keyword>
<dbReference type="InterPro" id="IPR046623">
    <property type="entry name" value="DUF6536"/>
</dbReference>
<reference evidence="3 4" key="1">
    <citation type="submission" date="2018-02" db="EMBL/GenBank/DDBJ databases">
        <title>The genomes of Aspergillus section Nigri reveals drivers in fungal speciation.</title>
        <authorList>
            <consortium name="DOE Joint Genome Institute"/>
            <person name="Vesth T.C."/>
            <person name="Nybo J."/>
            <person name="Theobald S."/>
            <person name="Brandl J."/>
            <person name="Frisvad J.C."/>
            <person name="Nielsen K.F."/>
            <person name="Lyhne E.K."/>
            <person name="Kogle M.E."/>
            <person name="Kuo A."/>
            <person name="Riley R."/>
            <person name="Clum A."/>
            <person name="Nolan M."/>
            <person name="Lipzen A."/>
            <person name="Salamov A."/>
            <person name="Henrissat B."/>
            <person name="Wiebenga A."/>
            <person name="De vries R.P."/>
            <person name="Grigoriev I.V."/>
            <person name="Mortensen U.H."/>
            <person name="Andersen M.R."/>
            <person name="Baker S.E."/>
        </authorList>
    </citation>
    <scope>NUCLEOTIDE SEQUENCE [LARGE SCALE GENOMIC DNA]</scope>
    <source>
        <strain evidence="3 4">CBS 121593</strain>
    </source>
</reference>
<dbReference type="OrthoDB" id="5429634at2759"/>
<feature type="domain" description="DUF6536" evidence="2">
    <location>
        <begin position="54"/>
        <end position="209"/>
    </location>
</feature>
<protein>
    <recommendedName>
        <fullName evidence="2">DUF6536 domain-containing protein</fullName>
    </recommendedName>
</protein>
<dbReference type="STRING" id="1448316.A0A395GVQ0"/>
<feature type="transmembrane region" description="Helical" evidence="1">
    <location>
        <begin position="63"/>
        <end position="84"/>
    </location>
</feature>
<sequence length="755" mass="85181">MGSQQSWKWPDKIRYATISSQKWEEERPVWTRIQTQFSLPFSKTAVQRPPDEEWIQGVLVGTWTAGGILILNVILALVATGISYSMTADTRSWISAEVHNGHCTLSSRWATGIHVIINLLSTALLEASNYAMQCLSGPSRADVDKAHRKRRWLDIGVMSFRNFKVMTVKRKILWLVLLLSSVPIHMIYNSVISSSISTFDYGMILIPDNLSPTESLVSTDEASAFYDVVGSTPEVIRTEIFNGTFQNVSNLECLKKYDVQFNTHLGTLIFVAERQYFANDSSLQASLYYGSSVYDYVKTVGKSRAEAAIDEGHWMAAGKAWDFYDDYNEDPSIPISHCMQKTMTQRCRLLFSPSIALAVILFNLAKVICMYLTAKTDRSEIFLRVGDAVSSFLANPDPTTEGRCLMSRKDMTRGPYRWEPVPRWKSFVRRQIHRYRAETHPMLEPAPCSQETAPRKLPTRKRWFQAATKTRWATALIMFSLCILVSIFIELLISSDGWSLAEQWRLGFGKANSKTNIEFPITNMIFLVLISNSPQLVFSILYFLCNTLLSCMLVTAEYNDYAIHRKPLRVSWPQGEQRSTYYLSLPYRYGIPLFLLSVTLHWLLSESFFYVNITAYDIFGHLDQAESTRGCGFSPFAIFLILILEGVVLFTLLTLAIRPFKSPMPIAAHCSAAISAACHPPSGDRDAGLKAVMWGEVASNSADDGLFPVDLTTSHDTGTEAESEAAVGLVSKTTYPHCTFTSKEVTMPRTDRLYR</sequence>
<proteinExistence type="predicted"/>
<feature type="transmembrane region" description="Helical" evidence="1">
    <location>
        <begin position="472"/>
        <end position="493"/>
    </location>
</feature>
<feature type="transmembrane region" description="Helical" evidence="1">
    <location>
        <begin position="536"/>
        <end position="556"/>
    </location>
</feature>
<dbReference type="RefSeq" id="XP_025573979.1">
    <property type="nucleotide sequence ID" value="XM_025724368.1"/>
</dbReference>
<organism evidence="3 4">
    <name type="scientific">Aspergillus ibericus CBS 121593</name>
    <dbReference type="NCBI Taxonomy" id="1448316"/>
    <lineage>
        <taxon>Eukaryota</taxon>
        <taxon>Fungi</taxon>
        <taxon>Dikarya</taxon>
        <taxon>Ascomycota</taxon>
        <taxon>Pezizomycotina</taxon>
        <taxon>Eurotiomycetes</taxon>
        <taxon>Eurotiomycetidae</taxon>
        <taxon>Eurotiales</taxon>
        <taxon>Aspergillaceae</taxon>
        <taxon>Aspergillus</taxon>
        <taxon>Aspergillus subgen. Circumdati</taxon>
    </lineage>
</organism>
<dbReference type="Pfam" id="PF20163">
    <property type="entry name" value="DUF6536"/>
    <property type="match status" value="1"/>
</dbReference>
<keyword evidence="1" id="KW-1133">Transmembrane helix</keyword>
<evidence type="ECO:0000259" key="2">
    <source>
        <dbReference type="Pfam" id="PF20163"/>
    </source>
</evidence>
<dbReference type="GeneID" id="37229233"/>
<keyword evidence="1" id="KW-0472">Membrane</keyword>